<dbReference type="EMBL" id="AZNH01000071">
    <property type="protein sequence ID" value="KID82918.1"/>
    <property type="molecule type" value="Genomic_DNA"/>
</dbReference>
<evidence type="ECO:0000256" key="1">
    <source>
        <dbReference type="SAM" id="SignalP"/>
    </source>
</evidence>
<dbReference type="HOGENOM" id="CLU_1409091_0_0_1"/>
<accession>A0A0B4GK36</accession>
<feature type="signal peptide" evidence="1">
    <location>
        <begin position="1"/>
        <end position="22"/>
    </location>
</feature>
<dbReference type="Proteomes" id="UP000031192">
    <property type="component" value="Unassembled WGS sequence"/>
</dbReference>
<proteinExistence type="predicted"/>
<sequence>MRCTIRLLAAIGTVLLSFTASATPMSPEEVAVRDGPGTRQLPASRSFNLGAPSHDLFRNKAPQDGTVQQGFAFNNKNRRLFVAQLKNASPENAGDLTITQLDFTGKKAGHMSTVSQRLWPRHRHGRRGRLLQAAGELAAAVDERTLGFVSRICCLWAISWWQGQLGGYERGNEDRQDSPGAAFDRGWGIAVVP</sequence>
<feature type="chain" id="PRO_5002104852" evidence="1">
    <location>
        <begin position="23"/>
        <end position="193"/>
    </location>
</feature>
<dbReference type="AlphaFoldDB" id="A0A0B4GK36"/>
<gene>
    <name evidence="2" type="ORF">MGU_09754</name>
</gene>
<name>A0A0B4GK36_METGA</name>
<organism evidence="2 3">
    <name type="scientific">Metarhizium guizhouense (strain ARSEF 977)</name>
    <dbReference type="NCBI Taxonomy" id="1276136"/>
    <lineage>
        <taxon>Eukaryota</taxon>
        <taxon>Fungi</taxon>
        <taxon>Dikarya</taxon>
        <taxon>Ascomycota</taxon>
        <taxon>Pezizomycotina</taxon>
        <taxon>Sordariomycetes</taxon>
        <taxon>Hypocreomycetidae</taxon>
        <taxon>Hypocreales</taxon>
        <taxon>Clavicipitaceae</taxon>
        <taxon>Metarhizium</taxon>
    </lineage>
</organism>
<evidence type="ECO:0000313" key="3">
    <source>
        <dbReference type="Proteomes" id="UP000031192"/>
    </source>
</evidence>
<comment type="caution">
    <text evidence="2">The sequence shown here is derived from an EMBL/GenBank/DDBJ whole genome shotgun (WGS) entry which is preliminary data.</text>
</comment>
<protein>
    <submittedName>
        <fullName evidence="2">FacC-like extracellular signaling protein</fullName>
    </submittedName>
</protein>
<evidence type="ECO:0000313" key="2">
    <source>
        <dbReference type="EMBL" id="KID82918.1"/>
    </source>
</evidence>
<reference evidence="2 3" key="1">
    <citation type="journal article" date="2014" name="Proc. Natl. Acad. Sci. U.S.A.">
        <title>Trajectory and genomic determinants of fungal-pathogen speciation and host adaptation.</title>
        <authorList>
            <person name="Hu X."/>
            <person name="Xiao G."/>
            <person name="Zheng P."/>
            <person name="Shang Y."/>
            <person name="Su Y."/>
            <person name="Zhang X."/>
            <person name="Liu X."/>
            <person name="Zhan S."/>
            <person name="St Leger R.J."/>
            <person name="Wang C."/>
        </authorList>
    </citation>
    <scope>NUCLEOTIDE SEQUENCE [LARGE SCALE GENOMIC DNA]</scope>
    <source>
        <strain evidence="2 3">ARSEF 977</strain>
    </source>
</reference>
<keyword evidence="3" id="KW-1185">Reference proteome</keyword>
<keyword evidence="1" id="KW-0732">Signal</keyword>